<dbReference type="SUPFAM" id="SSF53335">
    <property type="entry name" value="S-adenosyl-L-methionine-dependent methyltransferases"/>
    <property type="match status" value="1"/>
</dbReference>
<feature type="non-terminal residue" evidence="2">
    <location>
        <position position="1"/>
    </location>
</feature>
<dbReference type="EMBL" id="UINC01215149">
    <property type="protein sequence ID" value="SVE40705.1"/>
    <property type="molecule type" value="Genomic_DNA"/>
</dbReference>
<dbReference type="Gene3D" id="3.40.50.150">
    <property type="entry name" value="Vaccinia Virus protein VP39"/>
    <property type="match status" value="1"/>
</dbReference>
<dbReference type="InterPro" id="IPR013216">
    <property type="entry name" value="Methyltransf_11"/>
</dbReference>
<protein>
    <recommendedName>
        <fullName evidence="1">Methyltransferase type 11 domain-containing protein</fullName>
    </recommendedName>
</protein>
<feature type="domain" description="Methyltransferase type 11" evidence="1">
    <location>
        <begin position="43"/>
        <end position="134"/>
    </location>
</feature>
<feature type="non-terminal residue" evidence="2">
    <location>
        <position position="237"/>
    </location>
</feature>
<dbReference type="GO" id="GO:0008757">
    <property type="term" value="F:S-adenosylmethionine-dependent methyltransferase activity"/>
    <property type="evidence" value="ECO:0007669"/>
    <property type="project" value="InterPro"/>
</dbReference>
<gene>
    <name evidence="2" type="ORF">METZ01_LOCUS493559</name>
</gene>
<dbReference type="PANTHER" id="PTHR43861">
    <property type="entry name" value="TRANS-ACONITATE 2-METHYLTRANSFERASE-RELATED"/>
    <property type="match status" value="1"/>
</dbReference>
<dbReference type="InterPro" id="IPR029063">
    <property type="entry name" value="SAM-dependent_MTases_sf"/>
</dbReference>
<name>A0A383D8X7_9ZZZZ</name>
<dbReference type="Pfam" id="PF08241">
    <property type="entry name" value="Methyltransf_11"/>
    <property type="match status" value="1"/>
</dbReference>
<reference evidence="2" key="1">
    <citation type="submission" date="2018-05" db="EMBL/GenBank/DDBJ databases">
        <authorList>
            <person name="Lanie J.A."/>
            <person name="Ng W.-L."/>
            <person name="Kazmierczak K.M."/>
            <person name="Andrzejewski T.M."/>
            <person name="Davidsen T.M."/>
            <person name="Wayne K.J."/>
            <person name="Tettelin H."/>
            <person name="Glass J.I."/>
            <person name="Rusch D."/>
            <person name="Podicherti R."/>
            <person name="Tsui H.-C.T."/>
            <person name="Winkler M.E."/>
        </authorList>
    </citation>
    <scope>NUCLEOTIDE SEQUENCE</scope>
</reference>
<dbReference type="CDD" id="cd02440">
    <property type="entry name" value="AdoMet_MTases"/>
    <property type="match status" value="1"/>
</dbReference>
<evidence type="ECO:0000259" key="1">
    <source>
        <dbReference type="Pfam" id="PF08241"/>
    </source>
</evidence>
<organism evidence="2">
    <name type="scientific">marine metagenome</name>
    <dbReference type="NCBI Taxonomy" id="408172"/>
    <lineage>
        <taxon>unclassified sequences</taxon>
        <taxon>metagenomes</taxon>
        <taxon>ecological metagenomes</taxon>
    </lineage>
</organism>
<proteinExistence type="predicted"/>
<evidence type="ECO:0000313" key="2">
    <source>
        <dbReference type="EMBL" id="SVE40705.1"/>
    </source>
</evidence>
<sequence length="237" mass="27754">RVEFEDEWSRSNIEDLVNTNNYRRAKEERRIYEHYIPKNELILEAGCGLGPKVIYFKKQGFRIIGVDFVHSALNRLKQFDPATRLATCDIHDCPFRDNSFGAYLSYGVVEHFPHGPEEAIKEAYRVLKENGIILMMVPAENFLSRFIHDPNNYLNRLRKNPLIRKFLQKPPLNETHEHDLFMKLHTRREMKDILERIGFEVLVEEPVSHSFSLFMLCELFQKDSLGQTNALAEMLGG</sequence>
<dbReference type="AlphaFoldDB" id="A0A383D8X7"/>
<accession>A0A383D8X7</accession>